<dbReference type="EMBL" id="LBWP01000002">
    <property type="protein sequence ID" value="KKR11829.1"/>
    <property type="molecule type" value="Genomic_DNA"/>
</dbReference>
<evidence type="ECO:0008006" key="4">
    <source>
        <dbReference type="Google" id="ProtNLM"/>
    </source>
</evidence>
<feature type="transmembrane region" description="Helical" evidence="1">
    <location>
        <begin position="278"/>
        <end position="298"/>
    </location>
</feature>
<organism evidence="2 3">
    <name type="scientific">Candidatus Woesebacteria bacterium GW2011_GWA1_39_21</name>
    <dbReference type="NCBI Taxonomy" id="1618550"/>
    <lineage>
        <taxon>Bacteria</taxon>
        <taxon>Candidatus Woeseibacteriota</taxon>
    </lineage>
</organism>
<dbReference type="AlphaFoldDB" id="A0A0G0N6M6"/>
<feature type="transmembrane region" description="Helical" evidence="1">
    <location>
        <begin position="247"/>
        <end position="266"/>
    </location>
</feature>
<proteinExistence type="predicted"/>
<feature type="transmembrane region" description="Helical" evidence="1">
    <location>
        <begin position="100"/>
        <end position="121"/>
    </location>
</feature>
<keyword evidence="1" id="KW-0472">Membrane</keyword>
<evidence type="ECO:0000313" key="3">
    <source>
        <dbReference type="Proteomes" id="UP000034246"/>
    </source>
</evidence>
<feature type="transmembrane region" description="Helical" evidence="1">
    <location>
        <begin position="219"/>
        <end position="235"/>
    </location>
</feature>
<name>A0A0G0N6M6_9BACT</name>
<accession>A0A0G0N6M6</accession>
<feature type="transmembrane region" description="Helical" evidence="1">
    <location>
        <begin position="310"/>
        <end position="328"/>
    </location>
</feature>
<gene>
    <name evidence="2" type="ORF">UT39_C0002G0010</name>
</gene>
<reference evidence="2 3" key="1">
    <citation type="journal article" date="2015" name="Nature">
        <title>rRNA introns, odd ribosomes, and small enigmatic genomes across a large radiation of phyla.</title>
        <authorList>
            <person name="Brown C.T."/>
            <person name="Hug L.A."/>
            <person name="Thomas B.C."/>
            <person name="Sharon I."/>
            <person name="Castelle C.J."/>
            <person name="Singh A."/>
            <person name="Wilkins M.J."/>
            <person name="Williams K.H."/>
            <person name="Banfield J.F."/>
        </authorList>
    </citation>
    <scope>NUCLEOTIDE SEQUENCE [LARGE SCALE GENOMIC DNA]</scope>
</reference>
<dbReference type="STRING" id="1618550.UT39_C0002G0010"/>
<evidence type="ECO:0000256" key="1">
    <source>
        <dbReference type="SAM" id="Phobius"/>
    </source>
</evidence>
<protein>
    <recommendedName>
        <fullName evidence="4">Glycosyltransferase RgtA/B/C/D-like domain-containing protein</fullName>
    </recommendedName>
</protein>
<evidence type="ECO:0000313" key="2">
    <source>
        <dbReference type="EMBL" id="KKR11829.1"/>
    </source>
</evidence>
<feature type="transmembrane region" description="Helical" evidence="1">
    <location>
        <begin position="173"/>
        <end position="190"/>
    </location>
</feature>
<sequence>MRFISKINLSTILVILLIAFLFFLPDTIGYLKSDTQHKYSGNSYTWDPWDVNVYVSVIKYSQINGFKYKNLFTTQAGDNKTIVYPIYTLFGTLFRTTNPFILYNISTLLFVPFLLVSIYYFTKTLSSSHKTALLSTLTAAFAGGFGWLVYGFGINSADLTVTPFMLLNVFQRPHATLSLSLYILSLSFFYKFTKSMRFKYITLSTLLFFFSGYIYPYLYLSYAIVVLSFAVAIYLKNKYLPYLVKTILSLTFLGLCGGTYALYILNAKGLESVLSPSLNTPVFVSFLLGCGIFIIPFVTEIKKIRSDNSFLFIYFLISSQIILAYLPFGFARYYLLGIFIPLSFLTASFLESLPHGIRKVIAILFLTASFFTSFFIQLDRVLKVQNMLSPYYWNSNDLAALDFLQKNYPKNIVATYPFSNYIPAISGNSVYFGHYFQTPNSVEKIAELTSFFNNKMSENEARSFLNSNNIDFVVWKNESELWSQFPRLDKPSYRSIKEVFKNQQVVIWKVERED</sequence>
<feature type="transmembrane region" description="Helical" evidence="1">
    <location>
        <begin position="334"/>
        <end position="353"/>
    </location>
</feature>
<feature type="transmembrane region" description="Helical" evidence="1">
    <location>
        <begin position="360"/>
        <end position="378"/>
    </location>
</feature>
<keyword evidence="1" id="KW-0812">Transmembrane</keyword>
<dbReference type="Proteomes" id="UP000034246">
    <property type="component" value="Unassembled WGS sequence"/>
</dbReference>
<feature type="transmembrane region" description="Helical" evidence="1">
    <location>
        <begin position="133"/>
        <end position="153"/>
    </location>
</feature>
<feature type="transmembrane region" description="Helical" evidence="1">
    <location>
        <begin position="7"/>
        <end position="24"/>
    </location>
</feature>
<keyword evidence="1" id="KW-1133">Transmembrane helix</keyword>
<comment type="caution">
    <text evidence="2">The sequence shown here is derived from an EMBL/GenBank/DDBJ whole genome shotgun (WGS) entry which is preliminary data.</text>
</comment>